<feature type="region of interest" description="Disordered" evidence="1">
    <location>
        <begin position="54"/>
        <end position="88"/>
    </location>
</feature>
<keyword evidence="2" id="KW-1133">Transmembrane helix</keyword>
<accession>A0A1F4U1V5</accession>
<protein>
    <submittedName>
        <fullName evidence="3">Uncharacterized protein</fullName>
    </submittedName>
</protein>
<evidence type="ECO:0000256" key="1">
    <source>
        <dbReference type="SAM" id="MobiDB-lite"/>
    </source>
</evidence>
<reference evidence="3 4" key="1">
    <citation type="journal article" date="2016" name="Nat. Commun.">
        <title>Thousands of microbial genomes shed light on interconnected biogeochemical processes in an aquifer system.</title>
        <authorList>
            <person name="Anantharaman K."/>
            <person name="Brown C.T."/>
            <person name="Hug L.A."/>
            <person name="Sharon I."/>
            <person name="Castelle C.J."/>
            <person name="Probst A.J."/>
            <person name="Thomas B.C."/>
            <person name="Singh A."/>
            <person name="Wilkins M.J."/>
            <person name="Karaoz U."/>
            <person name="Brodie E.L."/>
            <person name="Williams K.H."/>
            <person name="Hubbard S.S."/>
            <person name="Banfield J.F."/>
        </authorList>
    </citation>
    <scope>NUCLEOTIDE SEQUENCE [LARGE SCALE GENOMIC DNA]</scope>
</reference>
<organism evidence="3 4">
    <name type="scientific">candidate division WOR-3 bacterium RBG_13_43_14</name>
    <dbReference type="NCBI Taxonomy" id="1802590"/>
    <lineage>
        <taxon>Bacteria</taxon>
        <taxon>Bacteria division WOR-3</taxon>
    </lineage>
</organism>
<feature type="transmembrane region" description="Helical" evidence="2">
    <location>
        <begin position="6"/>
        <end position="30"/>
    </location>
</feature>
<name>A0A1F4U1V5_UNCW3</name>
<evidence type="ECO:0000313" key="3">
    <source>
        <dbReference type="EMBL" id="OGC38892.1"/>
    </source>
</evidence>
<proteinExistence type="predicted"/>
<keyword evidence="2" id="KW-0472">Membrane</keyword>
<dbReference type="EMBL" id="MEUM01000161">
    <property type="protein sequence ID" value="OGC38892.1"/>
    <property type="molecule type" value="Genomic_DNA"/>
</dbReference>
<feature type="transmembrane region" description="Helical" evidence="2">
    <location>
        <begin position="111"/>
        <end position="129"/>
    </location>
</feature>
<gene>
    <name evidence="3" type="ORF">A2Y85_01665</name>
</gene>
<dbReference type="Proteomes" id="UP000177025">
    <property type="component" value="Unassembled WGS sequence"/>
</dbReference>
<evidence type="ECO:0000313" key="4">
    <source>
        <dbReference type="Proteomes" id="UP000177025"/>
    </source>
</evidence>
<keyword evidence="2" id="KW-0812">Transmembrane</keyword>
<comment type="caution">
    <text evidence="3">The sequence shown here is derived from an EMBL/GenBank/DDBJ whole genome shotgun (WGS) entry which is preliminary data.</text>
</comment>
<sequence>MRYRKISGIACMLAWLAGSVIITIPNWSFLNAQDSKKESIIEAESLSIQKYVPPDTAPAAANEPKNNGSGAGIKSENDLRNDSIPMLANPDSLLSKEELRKKRFIGTGRDIGIAFATLVGWLAFMWLAANQRE</sequence>
<dbReference type="AlphaFoldDB" id="A0A1F4U1V5"/>
<evidence type="ECO:0000256" key="2">
    <source>
        <dbReference type="SAM" id="Phobius"/>
    </source>
</evidence>